<dbReference type="GO" id="GO:0016787">
    <property type="term" value="F:hydrolase activity"/>
    <property type="evidence" value="ECO:0007669"/>
    <property type="project" value="UniProtKB-UniRule"/>
</dbReference>
<evidence type="ECO:0000313" key="15">
    <source>
        <dbReference type="Proteomes" id="UP000562984"/>
    </source>
</evidence>
<dbReference type="Gene3D" id="1.10.10.160">
    <property type="match status" value="1"/>
</dbReference>
<dbReference type="GO" id="GO:0005829">
    <property type="term" value="C:cytosol"/>
    <property type="evidence" value="ECO:0007669"/>
    <property type="project" value="TreeGrafter"/>
</dbReference>
<keyword evidence="4 10" id="KW-0347">Helicase</keyword>
<keyword evidence="6" id="KW-0413">Isomerase</keyword>
<evidence type="ECO:0000256" key="4">
    <source>
        <dbReference type="ARBA" id="ARBA00022806"/>
    </source>
</evidence>
<organism evidence="14 15">
    <name type="scientific">Nakamurella aerolata</name>
    <dbReference type="NCBI Taxonomy" id="1656892"/>
    <lineage>
        <taxon>Bacteria</taxon>
        <taxon>Bacillati</taxon>
        <taxon>Actinomycetota</taxon>
        <taxon>Actinomycetes</taxon>
        <taxon>Nakamurellales</taxon>
        <taxon>Nakamurellaceae</taxon>
        <taxon>Nakamurella</taxon>
    </lineage>
</organism>
<dbReference type="CDD" id="cd18807">
    <property type="entry name" value="SF1_C_UvrD"/>
    <property type="match status" value="1"/>
</dbReference>
<dbReference type="PROSITE" id="PS51198">
    <property type="entry name" value="UVRD_HELICASE_ATP_BIND"/>
    <property type="match status" value="1"/>
</dbReference>
<reference evidence="14 15" key="1">
    <citation type="submission" date="2020-05" db="EMBL/GenBank/DDBJ databases">
        <title>Nakamurella sp. DB0629 isolated from air conditioner.</title>
        <authorList>
            <person name="Kim D.H."/>
            <person name="Kim D.-U."/>
        </authorList>
    </citation>
    <scope>NUCLEOTIDE SEQUENCE [LARGE SCALE GENOMIC DNA]</scope>
    <source>
        <strain evidence="14 15">DB0629</strain>
    </source>
</reference>
<dbReference type="PANTHER" id="PTHR11070">
    <property type="entry name" value="UVRD / RECB / PCRA DNA HELICASE FAMILY MEMBER"/>
    <property type="match status" value="1"/>
</dbReference>
<accession>A0A849AJR2</accession>
<dbReference type="GO" id="GO:0043138">
    <property type="term" value="F:3'-5' DNA helicase activity"/>
    <property type="evidence" value="ECO:0007669"/>
    <property type="project" value="UniProtKB-EC"/>
</dbReference>
<evidence type="ECO:0000256" key="7">
    <source>
        <dbReference type="ARBA" id="ARBA00034617"/>
    </source>
</evidence>
<dbReference type="PROSITE" id="PS50967">
    <property type="entry name" value="HRDC"/>
    <property type="match status" value="1"/>
</dbReference>
<name>A0A849AJR2_9ACTN</name>
<gene>
    <name evidence="14" type="ORF">HKD39_15370</name>
</gene>
<dbReference type="Pfam" id="PF00570">
    <property type="entry name" value="HRDC"/>
    <property type="match status" value="1"/>
</dbReference>
<evidence type="ECO:0000313" key="14">
    <source>
        <dbReference type="EMBL" id="NNG37062.1"/>
    </source>
</evidence>
<dbReference type="InterPro" id="IPR000212">
    <property type="entry name" value="DNA_helicase_UvrD/REP"/>
</dbReference>
<sequence>MDALDEGQRAAVLAPSGPVCVLAGAGTGKTRTITHRIAHLVRSGAHPVSEVLAVTFTTRAAGEMRLRLRSLGVPGAQARTFHSAALKQLRYFWPRAVGGQLWPVLENKMRLVATAARRAGAGTDTATLRDLAGEIEWAKACLATPESYQQLVTSTRRDTPVPVEQAAKVFDGYEALKNQVEQLDFDDLLLQTCAVLETDESVTREFRSRYRCFVVDEYQDVTPLQQRLLDAWLGERDQLTVVGDANQTIYSFAGASPRYLLGFQQRFPQAAVLRLERDYRSTPQVVELANKVIGAAGAAGPAGRFRLRLRAVLPDGPEASFTEHADEPAEANAVAAAIATLIEVGTPASAIAVLYRINAQSESYEQALTAAGVPYVVRGGERFFARPEVRQAMVTLRRAANQFAAAADASADAAADPDAAAGAEAGTDGAAAADAGAAGADAGAGAGAAGAAAADGAGRAGDAGAVADSAGDAGAADGAGAAAPDAVRAAPDVELIGLVRGLLAPIGLSEEAPPAGALRDKWESLRGVVSIAEDLASGATAAGNPRPLPVRLGEFVRELEQRAEAQHAPTVEGVTLASLHAAKGLEWDAVFLVGLADGTLPIQHAESPAEVEEERRLFYVGITRARRRLALSWALSRTEGGRRSRRRSRFLVGIAPQPAPSGRGRAAGRCRLCGGRLTEPAQIKIGRCANCPSSADPELVDALRQWRRQRSTDDDVPAYVVFSDATLLAIAEHRPADEKALRAIPGIGPSKLENYGREVISLVTSTR</sequence>
<dbReference type="SUPFAM" id="SSF47819">
    <property type="entry name" value="HRDC-like"/>
    <property type="match status" value="1"/>
</dbReference>
<dbReference type="GO" id="GO:0005524">
    <property type="term" value="F:ATP binding"/>
    <property type="evidence" value="ECO:0007669"/>
    <property type="project" value="UniProtKB-UniRule"/>
</dbReference>
<dbReference type="GO" id="GO:0003677">
    <property type="term" value="F:DNA binding"/>
    <property type="evidence" value="ECO:0007669"/>
    <property type="project" value="InterPro"/>
</dbReference>
<dbReference type="Gene3D" id="1.10.486.10">
    <property type="entry name" value="PCRA, domain 4"/>
    <property type="match status" value="1"/>
</dbReference>
<evidence type="ECO:0000256" key="5">
    <source>
        <dbReference type="ARBA" id="ARBA00022840"/>
    </source>
</evidence>
<dbReference type="SUPFAM" id="SSF52540">
    <property type="entry name" value="P-loop containing nucleoside triphosphate hydrolases"/>
    <property type="match status" value="1"/>
</dbReference>
<dbReference type="InterPro" id="IPR044876">
    <property type="entry name" value="HRDC_dom_sf"/>
</dbReference>
<feature type="domain" description="UvrD-like helicase C-terminal" evidence="13">
    <location>
        <begin position="283"/>
        <end position="584"/>
    </location>
</feature>
<dbReference type="GO" id="GO:0033202">
    <property type="term" value="C:DNA helicase complex"/>
    <property type="evidence" value="ECO:0007669"/>
    <property type="project" value="TreeGrafter"/>
</dbReference>
<keyword evidence="3 10" id="KW-0378">Hydrolase</keyword>
<dbReference type="Proteomes" id="UP000562984">
    <property type="component" value="Unassembled WGS sequence"/>
</dbReference>
<dbReference type="CDD" id="cd17932">
    <property type="entry name" value="DEXQc_UvrD"/>
    <property type="match status" value="1"/>
</dbReference>
<evidence type="ECO:0000256" key="10">
    <source>
        <dbReference type="PROSITE-ProRule" id="PRU00560"/>
    </source>
</evidence>
<evidence type="ECO:0000256" key="6">
    <source>
        <dbReference type="ARBA" id="ARBA00023235"/>
    </source>
</evidence>
<evidence type="ECO:0000256" key="3">
    <source>
        <dbReference type="ARBA" id="ARBA00022801"/>
    </source>
</evidence>
<dbReference type="InterPro" id="IPR013986">
    <property type="entry name" value="DExx_box_DNA_helicase_dom_sf"/>
</dbReference>
<protein>
    <recommendedName>
        <fullName evidence="8">DNA 3'-5' helicase</fullName>
        <ecNumber evidence="8">5.6.2.4</ecNumber>
    </recommendedName>
</protein>
<evidence type="ECO:0000259" key="13">
    <source>
        <dbReference type="PROSITE" id="PS51217"/>
    </source>
</evidence>
<dbReference type="EC" id="5.6.2.4" evidence="8"/>
<dbReference type="SMART" id="SM00341">
    <property type="entry name" value="HRDC"/>
    <property type="match status" value="1"/>
</dbReference>
<keyword evidence="2 10" id="KW-0547">Nucleotide-binding</keyword>
<dbReference type="InterPro" id="IPR014016">
    <property type="entry name" value="UvrD-like_ATP-bd"/>
</dbReference>
<keyword evidence="15" id="KW-1185">Reference proteome</keyword>
<dbReference type="Gene3D" id="1.10.150.80">
    <property type="entry name" value="HRDC domain"/>
    <property type="match status" value="1"/>
</dbReference>
<comment type="similarity">
    <text evidence="1">Belongs to the helicase family. UvrD subfamily.</text>
</comment>
<evidence type="ECO:0000259" key="11">
    <source>
        <dbReference type="PROSITE" id="PS50967"/>
    </source>
</evidence>
<evidence type="ECO:0000256" key="1">
    <source>
        <dbReference type="ARBA" id="ARBA00009922"/>
    </source>
</evidence>
<proteinExistence type="inferred from homology"/>
<feature type="binding site" evidence="10">
    <location>
        <begin position="23"/>
        <end position="30"/>
    </location>
    <ligand>
        <name>ATP</name>
        <dbReference type="ChEBI" id="CHEBI:30616"/>
    </ligand>
</feature>
<dbReference type="InterPro" id="IPR027417">
    <property type="entry name" value="P-loop_NTPase"/>
</dbReference>
<dbReference type="Gene3D" id="3.40.50.300">
    <property type="entry name" value="P-loop containing nucleotide triphosphate hydrolases"/>
    <property type="match status" value="2"/>
</dbReference>
<comment type="caution">
    <text evidence="14">The sequence shown here is derived from an EMBL/GenBank/DDBJ whole genome shotgun (WGS) entry which is preliminary data.</text>
</comment>
<dbReference type="PANTHER" id="PTHR11070:SF69">
    <property type="entry name" value="ATP-DEPENDENT DNA HELICASE UVRD2"/>
    <property type="match status" value="1"/>
</dbReference>
<evidence type="ECO:0000256" key="8">
    <source>
        <dbReference type="ARBA" id="ARBA00034808"/>
    </source>
</evidence>
<feature type="domain" description="UvrD-like helicase ATP-binding" evidence="12">
    <location>
        <begin position="2"/>
        <end position="282"/>
    </location>
</feature>
<dbReference type="PROSITE" id="PS51217">
    <property type="entry name" value="UVRD_HELICASE_CTER"/>
    <property type="match status" value="1"/>
</dbReference>
<feature type="domain" description="HRDC" evidence="11">
    <location>
        <begin position="693"/>
        <end position="767"/>
    </location>
</feature>
<dbReference type="Pfam" id="PF13361">
    <property type="entry name" value="UvrD_C"/>
    <property type="match status" value="2"/>
</dbReference>
<comment type="catalytic activity">
    <reaction evidence="9">
        <text>ATP + H2O = ADP + phosphate + H(+)</text>
        <dbReference type="Rhea" id="RHEA:13065"/>
        <dbReference type="ChEBI" id="CHEBI:15377"/>
        <dbReference type="ChEBI" id="CHEBI:15378"/>
        <dbReference type="ChEBI" id="CHEBI:30616"/>
        <dbReference type="ChEBI" id="CHEBI:43474"/>
        <dbReference type="ChEBI" id="CHEBI:456216"/>
        <dbReference type="EC" id="5.6.2.4"/>
    </reaction>
</comment>
<dbReference type="InterPro" id="IPR010997">
    <property type="entry name" value="HRDC-like_sf"/>
</dbReference>
<keyword evidence="5 10" id="KW-0067">ATP-binding</keyword>
<evidence type="ECO:0000256" key="2">
    <source>
        <dbReference type="ARBA" id="ARBA00022741"/>
    </source>
</evidence>
<evidence type="ECO:0000256" key="9">
    <source>
        <dbReference type="ARBA" id="ARBA00048988"/>
    </source>
</evidence>
<dbReference type="EMBL" id="JABEND010000010">
    <property type="protein sequence ID" value="NNG37062.1"/>
    <property type="molecule type" value="Genomic_DNA"/>
</dbReference>
<dbReference type="FunFam" id="3.40.50.300:FF:001181">
    <property type="entry name" value="DNA helicase"/>
    <property type="match status" value="1"/>
</dbReference>
<evidence type="ECO:0000259" key="12">
    <source>
        <dbReference type="PROSITE" id="PS51198"/>
    </source>
</evidence>
<dbReference type="AlphaFoldDB" id="A0A849AJR2"/>
<dbReference type="InterPro" id="IPR014017">
    <property type="entry name" value="DNA_helicase_UvrD-like_C"/>
</dbReference>
<dbReference type="GO" id="GO:0000725">
    <property type="term" value="P:recombinational repair"/>
    <property type="evidence" value="ECO:0007669"/>
    <property type="project" value="TreeGrafter"/>
</dbReference>
<dbReference type="InterPro" id="IPR002121">
    <property type="entry name" value="HRDC_dom"/>
</dbReference>
<dbReference type="Pfam" id="PF00580">
    <property type="entry name" value="UvrD-helicase"/>
    <property type="match status" value="1"/>
</dbReference>
<comment type="catalytic activity">
    <reaction evidence="7">
        <text>Couples ATP hydrolysis with the unwinding of duplex DNA by translocating in the 3'-5' direction.</text>
        <dbReference type="EC" id="5.6.2.4"/>
    </reaction>
</comment>